<accession>A0ABZ2I335</accession>
<feature type="chain" id="PRO_5045073707" evidence="5">
    <location>
        <begin position="25"/>
        <end position="424"/>
    </location>
</feature>
<name>A0ABZ2I335_9HYPH</name>
<dbReference type="InterPro" id="IPR006059">
    <property type="entry name" value="SBP"/>
</dbReference>
<comment type="subcellular location">
    <subcellularLocation>
        <location evidence="1">Periplasm</location>
    </subcellularLocation>
</comment>
<evidence type="ECO:0000313" key="7">
    <source>
        <dbReference type="Proteomes" id="UP001369958"/>
    </source>
</evidence>
<dbReference type="Gene3D" id="3.40.190.10">
    <property type="entry name" value="Periplasmic binding protein-like II"/>
    <property type="match status" value="1"/>
</dbReference>
<comment type="similarity">
    <text evidence="2">Belongs to the bacterial solute-binding protein 1 family.</text>
</comment>
<evidence type="ECO:0000256" key="5">
    <source>
        <dbReference type="SAM" id="SignalP"/>
    </source>
</evidence>
<keyword evidence="7" id="KW-1185">Reference proteome</keyword>
<dbReference type="Proteomes" id="UP001369958">
    <property type="component" value="Chromosome"/>
</dbReference>
<dbReference type="SUPFAM" id="SSF53850">
    <property type="entry name" value="Periplasmic binding protein-like II"/>
    <property type="match status" value="1"/>
</dbReference>
<dbReference type="EMBL" id="CP146275">
    <property type="protein sequence ID" value="WWT32664.1"/>
    <property type="molecule type" value="Genomic_DNA"/>
</dbReference>
<evidence type="ECO:0000256" key="2">
    <source>
        <dbReference type="ARBA" id="ARBA00008520"/>
    </source>
</evidence>
<sequence>MLRMTLTTTTALALLMVSASVTTAVGQTITLWTDDTGTGGEIFAEMAEQFESENPGVDVVVEEVSYQTLVESLPVQLEAGEGPDIAVITDLGGLSRFYVDITDSVDAEYFEQEWGQTLGWLRGDDTESTAIYGMPTTLTVNGGYVNLTLFEQAGVPVPEEGATWEEWAEATRQVAEATGTDFPMEMDRSGHRFASLAISYGAELVDEAGNPVVDDGLKAAIEQFVAWHQDGTMPMDLWGAVGGATHRELFSDFLNAATVMYFGGSWTLAQMDTEVGDLFDWAVVPAPCGPSSCTVMPGGGAMTVFNHSENPDIAGQLVDFYARPENLDYYISREVEIPSAVSQIENGVEYPSASERTSEALATFIAQIPKMDDAAYRFQGWRYQRAMMNAMTTRISQVLNNELTVDEALVRIEEDVNLAIQAGG</sequence>
<keyword evidence="3" id="KW-0813">Transport</keyword>
<dbReference type="PANTHER" id="PTHR43649:SF29">
    <property type="entry name" value="OSMOPROTECTIVE COMPOUNDS-BINDING PROTEIN GGTB"/>
    <property type="match status" value="1"/>
</dbReference>
<dbReference type="RefSeq" id="WP_338608086.1">
    <property type="nucleotide sequence ID" value="NZ_CP146275.1"/>
</dbReference>
<organism evidence="6 7">
    <name type="scientific">Pelagibacterium nitratireducens</name>
    <dbReference type="NCBI Taxonomy" id="1046114"/>
    <lineage>
        <taxon>Bacteria</taxon>
        <taxon>Pseudomonadati</taxon>
        <taxon>Pseudomonadota</taxon>
        <taxon>Alphaproteobacteria</taxon>
        <taxon>Hyphomicrobiales</taxon>
        <taxon>Devosiaceae</taxon>
        <taxon>Pelagibacterium</taxon>
    </lineage>
</organism>
<evidence type="ECO:0000256" key="4">
    <source>
        <dbReference type="ARBA" id="ARBA00022764"/>
    </source>
</evidence>
<feature type="signal peptide" evidence="5">
    <location>
        <begin position="1"/>
        <end position="24"/>
    </location>
</feature>
<evidence type="ECO:0000256" key="3">
    <source>
        <dbReference type="ARBA" id="ARBA00022448"/>
    </source>
</evidence>
<evidence type="ECO:0000313" key="6">
    <source>
        <dbReference type="EMBL" id="WWT32664.1"/>
    </source>
</evidence>
<evidence type="ECO:0000256" key="1">
    <source>
        <dbReference type="ARBA" id="ARBA00004418"/>
    </source>
</evidence>
<keyword evidence="5" id="KW-0732">Signal</keyword>
<gene>
    <name evidence="6" type="ORF">V6617_16900</name>
</gene>
<reference evidence="6 7" key="1">
    <citation type="submission" date="2024-02" db="EMBL/GenBank/DDBJ databases">
        <title>Complete genome sequence of Pelagibacterium nitratireducens ZH15.</title>
        <authorList>
            <person name="Zhao L.H."/>
        </authorList>
    </citation>
    <scope>NUCLEOTIDE SEQUENCE [LARGE SCALE GENOMIC DNA]</scope>
    <source>
        <strain evidence="6 7">ZH15</strain>
    </source>
</reference>
<protein>
    <submittedName>
        <fullName evidence="6">Extracellular solute-binding protein</fullName>
    </submittedName>
</protein>
<dbReference type="PANTHER" id="PTHR43649">
    <property type="entry name" value="ARABINOSE-BINDING PROTEIN-RELATED"/>
    <property type="match status" value="1"/>
</dbReference>
<dbReference type="InterPro" id="IPR050490">
    <property type="entry name" value="Bact_solute-bd_prot1"/>
</dbReference>
<keyword evidence="4" id="KW-0574">Periplasm</keyword>
<dbReference type="Pfam" id="PF01547">
    <property type="entry name" value="SBP_bac_1"/>
    <property type="match status" value="1"/>
</dbReference>
<proteinExistence type="inferred from homology"/>